<feature type="compositionally biased region" description="Basic and acidic residues" evidence="4">
    <location>
        <begin position="258"/>
        <end position="269"/>
    </location>
</feature>
<dbReference type="KEGG" id="char:116222934"/>
<dbReference type="PANTHER" id="PTHR10903:SF170">
    <property type="entry name" value="GTPASE IMAP FAMILY MEMBER 7"/>
    <property type="match status" value="1"/>
</dbReference>
<keyword evidence="6" id="KW-1185">Reference proteome</keyword>
<proteinExistence type="inferred from homology"/>
<dbReference type="InterPro" id="IPR045058">
    <property type="entry name" value="GIMA/IAN/Toc"/>
</dbReference>
<protein>
    <submittedName>
        <fullName evidence="7">GTPase IMAP family member 7-like</fullName>
    </submittedName>
</protein>
<evidence type="ECO:0000313" key="6">
    <source>
        <dbReference type="Proteomes" id="UP000515152"/>
    </source>
</evidence>
<dbReference type="GO" id="GO:0005525">
    <property type="term" value="F:GTP binding"/>
    <property type="evidence" value="ECO:0007669"/>
    <property type="project" value="UniProtKB-KW"/>
</dbReference>
<dbReference type="PROSITE" id="PS51720">
    <property type="entry name" value="G_AIG1"/>
    <property type="match status" value="1"/>
</dbReference>
<reference evidence="7" key="1">
    <citation type="submission" date="2025-08" db="UniProtKB">
        <authorList>
            <consortium name="RefSeq"/>
        </authorList>
    </citation>
    <scope>IDENTIFICATION</scope>
</reference>
<dbReference type="RefSeq" id="XP_031434096.2">
    <property type="nucleotide sequence ID" value="XM_031578236.2"/>
</dbReference>
<evidence type="ECO:0000256" key="4">
    <source>
        <dbReference type="SAM" id="MobiDB-lite"/>
    </source>
</evidence>
<feature type="region of interest" description="Disordered" evidence="4">
    <location>
        <begin position="322"/>
        <end position="347"/>
    </location>
</feature>
<sequence>MVLIGKAGVGKSATGNSILGRYEFKVSAVASSVTSKCEKRAGVISSREVHVIDTPGLFDTAIPAQTIQEEARRCISLLSPGPHVFLLLLSVGRFTQEEKETVKIIQEIFGEEAKRYIIVCFTRGDFLEEEGLSIEQYIQQDHAGLKGLIEECGGRYHVFNNKGKDIQRQVNSLLKKVDMMIRQNGGSFYTTAMFEETERQIRAKDKRLMMQNPKELPASIYYNIPKDIHYEEAYGESEPVYVVLYDNLYEELTTESEQNQREVQDDRGTSGETVRYQIQQPQSSVGQPLPSIPVPMGDEAEDAVYEEMHFCENVRKEAEINQASELAQSQERKMKAGKDTQPSCTIA</sequence>
<accession>A0A6P8GBK0</accession>
<dbReference type="CDD" id="cd01852">
    <property type="entry name" value="AIG1"/>
    <property type="match status" value="1"/>
</dbReference>
<organism evidence="6 7">
    <name type="scientific">Clupea harengus</name>
    <name type="common">Atlantic herring</name>
    <dbReference type="NCBI Taxonomy" id="7950"/>
    <lineage>
        <taxon>Eukaryota</taxon>
        <taxon>Metazoa</taxon>
        <taxon>Chordata</taxon>
        <taxon>Craniata</taxon>
        <taxon>Vertebrata</taxon>
        <taxon>Euteleostomi</taxon>
        <taxon>Actinopterygii</taxon>
        <taxon>Neopterygii</taxon>
        <taxon>Teleostei</taxon>
        <taxon>Clupei</taxon>
        <taxon>Clupeiformes</taxon>
        <taxon>Clupeoidei</taxon>
        <taxon>Clupeidae</taxon>
        <taxon>Clupea</taxon>
    </lineage>
</organism>
<gene>
    <name evidence="7" type="primary">LOC116222934</name>
</gene>
<dbReference type="InterPro" id="IPR006703">
    <property type="entry name" value="G_AIG1"/>
</dbReference>
<dbReference type="FunFam" id="3.40.50.300:FF:000366">
    <property type="entry name" value="GTPase, IMAP family member 2"/>
    <property type="match status" value="1"/>
</dbReference>
<keyword evidence="3" id="KW-0342">GTP-binding</keyword>
<dbReference type="Proteomes" id="UP000515152">
    <property type="component" value="Chromosome 2"/>
</dbReference>
<evidence type="ECO:0000256" key="1">
    <source>
        <dbReference type="ARBA" id="ARBA00008535"/>
    </source>
</evidence>
<dbReference type="Pfam" id="PF04548">
    <property type="entry name" value="AIG1"/>
    <property type="match status" value="1"/>
</dbReference>
<keyword evidence="2" id="KW-0547">Nucleotide-binding</keyword>
<evidence type="ECO:0000256" key="2">
    <source>
        <dbReference type="ARBA" id="ARBA00022741"/>
    </source>
</evidence>
<dbReference type="AlphaFoldDB" id="A0A6P8GBK0"/>
<comment type="similarity">
    <text evidence="1">Belongs to the TRAFAC class TrmE-Era-EngA-EngB-Septin-like GTPase superfamily. AIG1/Toc34/Toc159-like paraseptin GTPase family. IAN subfamily.</text>
</comment>
<evidence type="ECO:0000313" key="7">
    <source>
        <dbReference type="RefSeq" id="XP_031434096.2"/>
    </source>
</evidence>
<evidence type="ECO:0000256" key="3">
    <source>
        <dbReference type="ARBA" id="ARBA00023134"/>
    </source>
</evidence>
<name>A0A6P8GBK0_CLUHA</name>
<dbReference type="OrthoDB" id="8954335at2759"/>
<dbReference type="PANTHER" id="PTHR10903">
    <property type="entry name" value="GTPASE, IMAP FAMILY MEMBER-RELATED"/>
    <property type="match status" value="1"/>
</dbReference>
<feature type="domain" description="AIG1-type G" evidence="5">
    <location>
        <begin position="1"/>
        <end position="198"/>
    </location>
</feature>
<evidence type="ECO:0000259" key="5">
    <source>
        <dbReference type="PROSITE" id="PS51720"/>
    </source>
</evidence>
<feature type="region of interest" description="Disordered" evidence="4">
    <location>
        <begin position="253"/>
        <end position="273"/>
    </location>
</feature>
<dbReference type="GeneID" id="116222934"/>